<feature type="chain" id="PRO_5042096839" evidence="1">
    <location>
        <begin position="25"/>
        <end position="140"/>
    </location>
</feature>
<organism evidence="2 3">
    <name type="scientific">Linnemannia exigua</name>
    <dbReference type="NCBI Taxonomy" id="604196"/>
    <lineage>
        <taxon>Eukaryota</taxon>
        <taxon>Fungi</taxon>
        <taxon>Fungi incertae sedis</taxon>
        <taxon>Mucoromycota</taxon>
        <taxon>Mortierellomycotina</taxon>
        <taxon>Mortierellomycetes</taxon>
        <taxon>Mortierellales</taxon>
        <taxon>Mortierellaceae</taxon>
        <taxon>Linnemannia</taxon>
    </lineage>
</organism>
<name>A0AAD4H739_9FUNG</name>
<dbReference type="AlphaFoldDB" id="A0AAD4H739"/>
<gene>
    <name evidence="2" type="ORF">BGZ95_010502</name>
</gene>
<accession>A0AAD4H739</accession>
<feature type="signal peptide" evidence="1">
    <location>
        <begin position="1"/>
        <end position="24"/>
    </location>
</feature>
<keyword evidence="1" id="KW-0732">Signal</keyword>
<evidence type="ECO:0000256" key="1">
    <source>
        <dbReference type="SAM" id="SignalP"/>
    </source>
</evidence>
<comment type="caution">
    <text evidence="2">The sequence shown here is derived from an EMBL/GenBank/DDBJ whole genome shotgun (WGS) entry which is preliminary data.</text>
</comment>
<evidence type="ECO:0000313" key="2">
    <source>
        <dbReference type="EMBL" id="KAG0273699.1"/>
    </source>
</evidence>
<dbReference type="EMBL" id="JAAAIL010000707">
    <property type="protein sequence ID" value="KAG0273699.1"/>
    <property type="molecule type" value="Genomic_DNA"/>
</dbReference>
<dbReference type="Proteomes" id="UP001194580">
    <property type="component" value="Unassembled WGS sequence"/>
</dbReference>
<keyword evidence="3" id="KW-1185">Reference proteome</keyword>
<proteinExistence type="predicted"/>
<evidence type="ECO:0000313" key="3">
    <source>
        <dbReference type="Proteomes" id="UP001194580"/>
    </source>
</evidence>
<sequence length="140" mass="14967">MRPTSTTFWTALLLALLALVSVSAQSTNCHACIRKAVPLVSNCTSLSTAQLDNLDKVMIGSPVYSAVDQFKTTDAAGFGCLTALMWDSVQYKGKLWNACLDPANSCPWAEMMQWMEIIPKLASIYGAPSPPAQVLVGAPA</sequence>
<protein>
    <submittedName>
        <fullName evidence="2">Uncharacterized protein</fullName>
    </submittedName>
</protein>
<reference evidence="2" key="1">
    <citation type="journal article" date="2020" name="Fungal Divers.">
        <title>Resolving the Mortierellaceae phylogeny through synthesis of multi-gene phylogenetics and phylogenomics.</title>
        <authorList>
            <person name="Vandepol N."/>
            <person name="Liber J."/>
            <person name="Desiro A."/>
            <person name="Na H."/>
            <person name="Kennedy M."/>
            <person name="Barry K."/>
            <person name="Grigoriev I.V."/>
            <person name="Miller A.N."/>
            <person name="O'Donnell K."/>
            <person name="Stajich J.E."/>
            <person name="Bonito G."/>
        </authorList>
    </citation>
    <scope>NUCLEOTIDE SEQUENCE</scope>
    <source>
        <strain evidence="2">NRRL 28262</strain>
    </source>
</reference>